<dbReference type="Pfam" id="PF00085">
    <property type="entry name" value="Thioredoxin"/>
    <property type="match status" value="1"/>
</dbReference>
<evidence type="ECO:0000259" key="2">
    <source>
        <dbReference type="PROSITE" id="PS51352"/>
    </source>
</evidence>
<dbReference type="PROSITE" id="PS51352">
    <property type="entry name" value="THIOREDOXIN_2"/>
    <property type="match status" value="1"/>
</dbReference>
<organism evidence="3 4">
    <name type="scientific">Rhizosphaericola mali</name>
    <dbReference type="NCBI Taxonomy" id="2545455"/>
    <lineage>
        <taxon>Bacteria</taxon>
        <taxon>Pseudomonadati</taxon>
        <taxon>Bacteroidota</taxon>
        <taxon>Chitinophagia</taxon>
        <taxon>Chitinophagales</taxon>
        <taxon>Chitinophagaceae</taxon>
        <taxon>Rhizosphaericola</taxon>
    </lineage>
</organism>
<feature type="chain" id="PRO_5024276718" evidence="1">
    <location>
        <begin position="20"/>
        <end position="140"/>
    </location>
</feature>
<feature type="signal peptide" evidence="1">
    <location>
        <begin position="1"/>
        <end position="19"/>
    </location>
</feature>
<evidence type="ECO:0000313" key="4">
    <source>
        <dbReference type="Proteomes" id="UP000292424"/>
    </source>
</evidence>
<dbReference type="AlphaFoldDB" id="A0A5P2G684"/>
<proteinExistence type="predicted"/>
<dbReference type="GO" id="GO:0015035">
    <property type="term" value="F:protein-disulfide reductase activity"/>
    <property type="evidence" value="ECO:0007669"/>
    <property type="project" value="TreeGrafter"/>
</dbReference>
<dbReference type="Proteomes" id="UP000292424">
    <property type="component" value="Chromosome"/>
</dbReference>
<dbReference type="PANTHER" id="PTHR45663">
    <property type="entry name" value="GEO12009P1"/>
    <property type="match status" value="1"/>
</dbReference>
<evidence type="ECO:0000256" key="1">
    <source>
        <dbReference type="SAM" id="SignalP"/>
    </source>
</evidence>
<evidence type="ECO:0000313" key="3">
    <source>
        <dbReference type="EMBL" id="QES89270.1"/>
    </source>
</evidence>
<reference evidence="3 4" key="1">
    <citation type="submission" date="2019-09" db="EMBL/GenBank/DDBJ databases">
        <title>Complete genome sequence of Arachidicoccus sp. B3-10 isolated from apple orchard soil.</title>
        <authorList>
            <person name="Kim H.S."/>
            <person name="Han K.-I."/>
            <person name="Suh M.K."/>
            <person name="Lee K.C."/>
            <person name="Eom M.K."/>
            <person name="Kim J.-S."/>
            <person name="Kang S.W."/>
            <person name="Sin Y."/>
            <person name="Lee J.-S."/>
        </authorList>
    </citation>
    <scope>NUCLEOTIDE SEQUENCE [LARGE SCALE GENOMIC DNA]</scope>
    <source>
        <strain evidence="3 4">B3-10</strain>
    </source>
</reference>
<name>A0A5P2G684_9BACT</name>
<gene>
    <name evidence="3" type="ORF">E0W69_011555</name>
</gene>
<dbReference type="EMBL" id="CP044016">
    <property type="protein sequence ID" value="QES89270.1"/>
    <property type="molecule type" value="Genomic_DNA"/>
</dbReference>
<keyword evidence="1" id="KW-0732">Signal</keyword>
<dbReference type="RefSeq" id="WP_131330216.1">
    <property type="nucleotide sequence ID" value="NZ_CP044016.1"/>
</dbReference>
<dbReference type="KEGG" id="arac:E0W69_011555"/>
<protein>
    <submittedName>
        <fullName evidence="3">Thioredoxin family protein</fullName>
    </submittedName>
</protein>
<dbReference type="InterPro" id="IPR013766">
    <property type="entry name" value="Thioredoxin_domain"/>
</dbReference>
<feature type="domain" description="Thioredoxin" evidence="2">
    <location>
        <begin position="35"/>
        <end position="140"/>
    </location>
</feature>
<dbReference type="OrthoDB" id="9808735at2"/>
<sequence>MRRLFFLILFCTAITNVFAEKKYAINTDTTLFAWQNLAHQEEEFTMEDLDTLVQNHSRVLVEFGANWCMPCLQMKPRMHKVVKEYQDKLYIKNINVDHAETLTKSLNIQMIPVLLLFENGKLLRVLPGLQSMKNIREFLK</sequence>
<dbReference type="PANTHER" id="PTHR45663:SF11">
    <property type="entry name" value="GEO12009P1"/>
    <property type="match status" value="1"/>
</dbReference>
<dbReference type="Gene3D" id="3.40.30.10">
    <property type="entry name" value="Glutaredoxin"/>
    <property type="match status" value="1"/>
</dbReference>
<accession>A0A5P2G684</accession>
<dbReference type="InterPro" id="IPR036249">
    <property type="entry name" value="Thioredoxin-like_sf"/>
</dbReference>
<dbReference type="GO" id="GO:0005737">
    <property type="term" value="C:cytoplasm"/>
    <property type="evidence" value="ECO:0007669"/>
    <property type="project" value="TreeGrafter"/>
</dbReference>
<dbReference type="CDD" id="cd02947">
    <property type="entry name" value="TRX_family"/>
    <property type="match status" value="1"/>
</dbReference>
<keyword evidence="4" id="KW-1185">Reference proteome</keyword>
<dbReference type="SUPFAM" id="SSF52833">
    <property type="entry name" value="Thioredoxin-like"/>
    <property type="match status" value="1"/>
</dbReference>